<dbReference type="Gene3D" id="3.40.50.1110">
    <property type="entry name" value="SGNH hydrolase"/>
    <property type="match status" value="1"/>
</dbReference>
<proteinExistence type="predicted"/>
<evidence type="ECO:0008006" key="3">
    <source>
        <dbReference type="Google" id="ProtNLM"/>
    </source>
</evidence>
<reference evidence="1 2" key="1">
    <citation type="submission" date="2024-09" db="EMBL/GenBank/DDBJ databases">
        <title>Rethinking Asexuality: The Enigmatic Case of Functional Sexual Genes in Lepraria (Stereocaulaceae).</title>
        <authorList>
            <person name="Doellman M."/>
            <person name="Sun Y."/>
            <person name="Barcenas-Pena A."/>
            <person name="Lumbsch H.T."/>
            <person name="Grewe F."/>
        </authorList>
    </citation>
    <scope>NUCLEOTIDE SEQUENCE [LARGE SCALE GENOMIC DNA]</scope>
    <source>
        <strain evidence="1 2">Mercado 3170</strain>
    </source>
</reference>
<name>A0ABR3ZVJ2_9LECA</name>
<gene>
    <name evidence="1" type="ORF">N7G274_010714</name>
</gene>
<evidence type="ECO:0000313" key="2">
    <source>
        <dbReference type="Proteomes" id="UP001590950"/>
    </source>
</evidence>
<dbReference type="EMBL" id="JBEFKJ010000069">
    <property type="protein sequence ID" value="KAL2036529.1"/>
    <property type="molecule type" value="Genomic_DNA"/>
</dbReference>
<evidence type="ECO:0000313" key="1">
    <source>
        <dbReference type="EMBL" id="KAL2036529.1"/>
    </source>
</evidence>
<keyword evidence="2" id="KW-1185">Reference proteome</keyword>
<dbReference type="SUPFAM" id="SSF52266">
    <property type="entry name" value="SGNH hydrolase"/>
    <property type="match status" value="1"/>
</dbReference>
<organism evidence="1 2">
    <name type="scientific">Stereocaulon virgatum</name>
    <dbReference type="NCBI Taxonomy" id="373712"/>
    <lineage>
        <taxon>Eukaryota</taxon>
        <taxon>Fungi</taxon>
        <taxon>Dikarya</taxon>
        <taxon>Ascomycota</taxon>
        <taxon>Pezizomycotina</taxon>
        <taxon>Lecanoromycetes</taxon>
        <taxon>OSLEUM clade</taxon>
        <taxon>Lecanoromycetidae</taxon>
        <taxon>Lecanorales</taxon>
        <taxon>Lecanorineae</taxon>
        <taxon>Stereocaulaceae</taxon>
        <taxon>Stereocaulon</taxon>
    </lineage>
</organism>
<dbReference type="Proteomes" id="UP001590950">
    <property type="component" value="Unassembled WGS sequence"/>
</dbReference>
<comment type="caution">
    <text evidence="1">The sequence shown here is derived from an EMBL/GenBank/DDBJ whole genome shotgun (WGS) entry which is preliminary data.</text>
</comment>
<accession>A0ABR3ZVJ2</accession>
<sequence length="160" mass="17983">MRVTFIGSQSATYVGYLLHECYLDANLTSLYEHLIRSPDIDLQRRVVLLLAGTRNILYDDEVADGPTRLVKIIDLIFDRDPYAVVLVGQIPMIGYQEVGSNLYDVQRRVISYNAAIAAIVSRMIQEHGRMILVVHTSTTTWEHQDGSFVGPNGLGYLRVA</sequence>
<protein>
    <recommendedName>
        <fullName evidence="3">SGNH hydrolase-type esterase domain-containing protein</fullName>
    </recommendedName>
</protein>
<dbReference type="InterPro" id="IPR036514">
    <property type="entry name" value="SGNH_hydro_sf"/>
</dbReference>